<dbReference type="GO" id="GO:0008831">
    <property type="term" value="F:dTDP-4-dehydrorhamnose reductase activity"/>
    <property type="evidence" value="ECO:0007669"/>
    <property type="project" value="UniProtKB-EC"/>
</dbReference>
<sequence>MDIADEIKLRCVLDKTKPSFIVHVAALSNVEKCEIERDLAYKNNVLPVKILTEWAKENDATMLFISSDYVYDGGRGKFTEDDQALPVQYYGLTKLQGEDIVSKLKKHIILRPTVIYGWDLDGMNFFMQLFRKQKDKQEMKVPVDQINNPTFVNDLCELIVKILKTPDKYGIFVSTGPESMNRYEFGLQLCDSMGWDKELLKPVQTLEFGQLAKRPLNNSTSSEKVCRMFNFDFNDLKTNLEIIKNQIENNL</sequence>
<dbReference type="InterPro" id="IPR036291">
    <property type="entry name" value="NAD(P)-bd_dom_sf"/>
</dbReference>
<protein>
    <recommendedName>
        <fullName evidence="2">dTDP-4-dehydrorhamnose reductase</fullName>
        <ecNumber evidence="2">1.1.1.133</ecNumber>
    </recommendedName>
</protein>
<evidence type="ECO:0000256" key="2">
    <source>
        <dbReference type="RuleBase" id="RU364082"/>
    </source>
</evidence>
<evidence type="ECO:0000313" key="5">
    <source>
        <dbReference type="Proteomes" id="UP000231426"/>
    </source>
</evidence>
<reference evidence="5" key="1">
    <citation type="submission" date="2017-09" db="EMBL/GenBank/DDBJ databases">
        <title>Depth-based differentiation of microbial function through sediment-hosted aquifers and enrichment of novel symbionts in the deep terrestrial subsurface.</title>
        <authorList>
            <person name="Probst A.J."/>
            <person name="Ladd B."/>
            <person name="Jarett J.K."/>
            <person name="Geller-Mcgrath D.E."/>
            <person name="Sieber C.M.K."/>
            <person name="Emerson J.B."/>
            <person name="Anantharaman K."/>
            <person name="Thomas B.C."/>
            <person name="Malmstrom R."/>
            <person name="Stieglmeier M."/>
            <person name="Klingl A."/>
            <person name="Woyke T."/>
            <person name="Ryan C.M."/>
            <person name="Banfield J.F."/>
        </authorList>
    </citation>
    <scope>NUCLEOTIDE SEQUENCE [LARGE SCALE GENOMIC DNA]</scope>
</reference>
<dbReference type="Gene3D" id="3.40.50.720">
    <property type="entry name" value="NAD(P)-binding Rossmann-like Domain"/>
    <property type="match status" value="1"/>
</dbReference>
<dbReference type="InterPro" id="IPR005913">
    <property type="entry name" value="dTDP_dehydrorham_reduct"/>
</dbReference>
<dbReference type="Gene3D" id="3.90.25.10">
    <property type="entry name" value="UDP-galactose 4-epimerase, domain 1"/>
    <property type="match status" value="1"/>
</dbReference>
<proteinExistence type="inferred from homology"/>
<dbReference type="SUPFAM" id="SSF51735">
    <property type="entry name" value="NAD(P)-binding Rossmann-fold domains"/>
    <property type="match status" value="1"/>
</dbReference>
<comment type="caution">
    <text evidence="4">The sequence shown here is derived from an EMBL/GenBank/DDBJ whole genome shotgun (WGS) entry which is preliminary data.</text>
</comment>
<organism evidence="4 5">
    <name type="scientific">Candidatus Magasanikbacteria bacterium CG10_big_fil_rev_8_21_14_0_10_36_32</name>
    <dbReference type="NCBI Taxonomy" id="1974646"/>
    <lineage>
        <taxon>Bacteria</taxon>
        <taxon>Candidatus Magasanikiibacteriota</taxon>
    </lineage>
</organism>
<gene>
    <name evidence="4" type="ORF">COU29_03950</name>
</gene>
<dbReference type="InterPro" id="IPR029903">
    <property type="entry name" value="RmlD-like-bd"/>
</dbReference>
<keyword evidence="2" id="KW-0521">NADP</keyword>
<dbReference type="AlphaFoldDB" id="A0A2M6W5Q3"/>
<evidence type="ECO:0000259" key="3">
    <source>
        <dbReference type="Pfam" id="PF04321"/>
    </source>
</evidence>
<dbReference type="CDD" id="cd05254">
    <property type="entry name" value="dTDP_HR_like_SDR_e"/>
    <property type="match status" value="1"/>
</dbReference>
<comment type="pathway">
    <text evidence="2">Carbohydrate biosynthesis; dTDP-L-rhamnose biosynthesis.</text>
</comment>
<dbReference type="PANTHER" id="PTHR10491:SF4">
    <property type="entry name" value="METHIONINE ADENOSYLTRANSFERASE 2 SUBUNIT BETA"/>
    <property type="match status" value="1"/>
</dbReference>
<comment type="similarity">
    <text evidence="1 2">Belongs to the dTDP-4-dehydrorhamnose reductase family.</text>
</comment>
<dbReference type="PANTHER" id="PTHR10491">
    <property type="entry name" value="DTDP-4-DEHYDRORHAMNOSE REDUCTASE"/>
    <property type="match status" value="1"/>
</dbReference>
<dbReference type="UniPathway" id="UPA00124"/>
<evidence type="ECO:0000256" key="1">
    <source>
        <dbReference type="ARBA" id="ARBA00010944"/>
    </source>
</evidence>
<dbReference type="Proteomes" id="UP000231426">
    <property type="component" value="Unassembled WGS sequence"/>
</dbReference>
<dbReference type="Pfam" id="PF04321">
    <property type="entry name" value="RmlD_sub_bind"/>
    <property type="match status" value="1"/>
</dbReference>
<keyword evidence="2" id="KW-0560">Oxidoreductase</keyword>
<dbReference type="EMBL" id="PFBV01000005">
    <property type="protein sequence ID" value="PIT88137.1"/>
    <property type="molecule type" value="Genomic_DNA"/>
</dbReference>
<accession>A0A2M6W5Q3</accession>
<dbReference type="GO" id="GO:0019305">
    <property type="term" value="P:dTDP-rhamnose biosynthetic process"/>
    <property type="evidence" value="ECO:0007669"/>
    <property type="project" value="UniProtKB-UniPathway"/>
</dbReference>
<name>A0A2M6W5Q3_9BACT</name>
<comment type="function">
    <text evidence="2">Catalyzes the reduction of dTDP-6-deoxy-L-lyxo-4-hexulose to yield dTDP-L-rhamnose.</text>
</comment>
<evidence type="ECO:0000313" key="4">
    <source>
        <dbReference type="EMBL" id="PIT88137.1"/>
    </source>
</evidence>
<dbReference type="EC" id="1.1.1.133" evidence="2"/>
<feature type="domain" description="RmlD-like substrate binding" evidence="3">
    <location>
        <begin position="1"/>
        <end position="241"/>
    </location>
</feature>